<gene>
    <name evidence="3" type="ORF">DJ018_12110</name>
</gene>
<accession>A0A328ADK4</accession>
<evidence type="ECO:0000313" key="4">
    <source>
        <dbReference type="Proteomes" id="UP000249725"/>
    </source>
</evidence>
<feature type="compositionally biased region" description="Basic and acidic residues" evidence="1">
    <location>
        <begin position="153"/>
        <end position="177"/>
    </location>
</feature>
<proteinExistence type="predicted"/>
<protein>
    <recommendedName>
        <fullName evidence="2">BON domain-containing protein</fullName>
    </recommendedName>
</protein>
<reference evidence="4" key="1">
    <citation type="submission" date="2018-05" db="EMBL/GenBank/DDBJ databases">
        <authorList>
            <person name="Li X."/>
        </authorList>
    </citation>
    <scope>NUCLEOTIDE SEQUENCE [LARGE SCALE GENOMIC DNA]</scope>
    <source>
        <strain evidence="4">YIM 73061</strain>
    </source>
</reference>
<dbReference type="InterPro" id="IPR007055">
    <property type="entry name" value="BON_dom"/>
</dbReference>
<dbReference type="Pfam" id="PF04972">
    <property type="entry name" value="BON"/>
    <property type="match status" value="1"/>
</dbReference>
<feature type="region of interest" description="Disordered" evidence="1">
    <location>
        <begin position="35"/>
        <end position="177"/>
    </location>
</feature>
<dbReference type="Gene3D" id="3.30.1340.30">
    <property type="match status" value="1"/>
</dbReference>
<evidence type="ECO:0000256" key="1">
    <source>
        <dbReference type="SAM" id="MobiDB-lite"/>
    </source>
</evidence>
<sequence>MARDDWMRGDRIRTDWRSRETRRDDFGRWDDAADDAYAGSRGRSEGRSFERQDYGQADYSVDYAYDPQRRTGYRVEGDRDLGRDSRDFGQADYSRDYGYDPENRRGFRRFAGDDQDYARRMDAGDYRREQNDEDRGHGSWRDRASAFFGGRASDTDEAHREHLQREEARRREVEAQRSRRRGPSDRVLWAVIVERLEDQRGLDLRDLEVLVNDGEVILNGTVKRKSDKRRIEDVADIDGVRNVQNNLRVRDRGWF</sequence>
<name>A0A328ADK4_9CAUL</name>
<comment type="caution">
    <text evidence="3">The sequence shown here is derived from an EMBL/GenBank/DDBJ whole genome shotgun (WGS) entry which is preliminary data.</text>
</comment>
<dbReference type="RefSeq" id="WP_111515198.1">
    <property type="nucleotide sequence ID" value="NZ_QFYR01000002.1"/>
</dbReference>
<dbReference type="PROSITE" id="PS50914">
    <property type="entry name" value="BON"/>
    <property type="match status" value="1"/>
</dbReference>
<dbReference type="EMBL" id="QFYR01000002">
    <property type="protein sequence ID" value="RAK52913.1"/>
    <property type="molecule type" value="Genomic_DNA"/>
</dbReference>
<feature type="domain" description="BON" evidence="2">
    <location>
        <begin position="184"/>
        <end position="251"/>
    </location>
</feature>
<dbReference type="OrthoDB" id="7210749at2"/>
<dbReference type="AlphaFoldDB" id="A0A328ADK4"/>
<keyword evidence="4" id="KW-1185">Reference proteome</keyword>
<evidence type="ECO:0000259" key="2">
    <source>
        <dbReference type="PROSITE" id="PS50914"/>
    </source>
</evidence>
<feature type="compositionally biased region" description="Basic and acidic residues" evidence="1">
    <location>
        <begin position="67"/>
        <end position="144"/>
    </location>
</feature>
<feature type="compositionally biased region" description="Basic and acidic residues" evidence="1">
    <location>
        <begin position="42"/>
        <end position="53"/>
    </location>
</feature>
<dbReference type="Proteomes" id="UP000249725">
    <property type="component" value="Unassembled WGS sequence"/>
</dbReference>
<evidence type="ECO:0000313" key="3">
    <source>
        <dbReference type="EMBL" id="RAK52913.1"/>
    </source>
</evidence>
<organism evidence="3 4">
    <name type="scientific">Phenylobacterium deserti</name>
    <dbReference type="NCBI Taxonomy" id="1914756"/>
    <lineage>
        <taxon>Bacteria</taxon>
        <taxon>Pseudomonadati</taxon>
        <taxon>Pseudomonadota</taxon>
        <taxon>Alphaproteobacteria</taxon>
        <taxon>Caulobacterales</taxon>
        <taxon>Caulobacteraceae</taxon>
        <taxon>Phenylobacterium</taxon>
    </lineage>
</organism>